<sequence>MQNLDTLLAALRAAGEHTRLRLLALCARSELSVSELTRILGQSQPRVSRHLKLMVEAGLLERFPEGAQVFYRLSDRASVAPLAQALVALLHEDDAVLSRDLSRLKQVTDARALEAQAYFDEIASSWEELRQMHVPQEEIESALRQSIGEDKVSDLLDIGTGTGRILELLADRTQRGIGIDFTSGMLAVARTNLKQAGLSHMQVRKGDMYQLPMDDQSFDLITMNLVLHFSDDPAEVIREAARVLMPGGRLFVVDFAAHSEEYMRKEYQHRRLGFTDEEIRRYFTAAGLIPAVPQQFVGDPLTVKIWSASAVPDYDNDED</sequence>
<dbReference type="GO" id="GO:0008757">
    <property type="term" value="F:S-adenosylmethionine-dependent methyltransferase activity"/>
    <property type="evidence" value="ECO:0007669"/>
    <property type="project" value="InterPro"/>
</dbReference>
<dbReference type="SUPFAM" id="SSF53335">
    <property type="entry name" value="S-adenosyl-L-methionine-dependent methyltransferases"/>
    <property type="match status" value="1"/>
</dbReference>
<dbReference type="PANTHER" id="PTHR42912">
    <property type="entry name" value="METHYLTRANSFERASE"/>
    <property type="match status" value="1"/>
</dbReference>
<dbReference type="PANTHER" id="PTHR42912:SF93">
    <property type="entry name" value="N6-ADENOSINE-METHYLTRANSFERASE TMT1A"/>
    <property type="match status" value="1"/>
</dbReference>
<dbReference type="Gene3D" id="1.10.10.10">
    <property type="entry name" value="Winged helix-like DNA-binding domain superfamily/Winged helix DNA-binding domain"/>
    <property type="match status" value="1"/>
</dbReference>
<dbReference type="InterPro" id="IPR036388">
    <property type="entry name" value="WH-like_DNA-bd_sf"/>
</dbReference>
<feature type="domain" description="HTH arsR-type" evidence="1">
    <location>
        <begin position="1"/>
        <end position="94"/>
    </location>
</feature>
<organism evidence="2 3">
    <name type="scientific">Leucothrix pacifica</name>
    <dbReference type="NCBI Taxonomy" id="1247513"/>
    <lineage>
        <taxon>Bacteria</taxon>
        <taxon>Pseudomonadati</taxon>
        <taxon>Pseudomonadota</taxon>
        <taxon>Gammaproteobacteria</taxon>
        <taxon>Thiotrichales</taxon>
        <taxon>Thiotrichaceae</taxon>
        <taxon>Leucothrix</taxon>
    </lineage>
</organism>
<name>A0A317CNE7_9GAMM</name>
<gene>
    <name evidence="2" type="ORF">DKW60_05080</name>
</gene>
<dbReference type="EMBL" id="QGKM01000008">
    <property type="protein sequence ID" value="PWQ99849.1"/>
    <property type="molecule type" value="Genomic_DNA"/>
</dbReference>
<dbReference type="RefSeq" id="WP_109836582.1">
    <property type="nucleotide sequence ID" value="NZ_QGKM01000008.1"/>
</dbReference>
<dbReference type="InterPro" id="IPR050508">
    <property type="entry name" value="Methyltransf_Superfamily"/>
</dbReference>
<keyword evidence="3" id="KW-1185">Reference proteome</keyword>
<evidence type="ECO:0000313" key="3">
    <source>
        <dbReference type="Proteomes" id="UP000245539"/>
    </source>
</evidence>
<proteinExistence type="predicted"/>
<dbReference type="InterPro" id="IPR029063">
    <property type="entry name" value="SAM-dependent_MTases_sf"/>
</dbReference>
<dbReference type="Gene3D" id="3.40.50.150">
    <property type="entry name" value="Vaccinia Virus protein VP39"/>
    <property type="match status" value="1"/>
</dbReference>
<dbReference type="CDD" id="cd00090">
    <property type="entry name" value="HTH_ARSR"/>
    <property type="match status" value="1"/>
</dbReference>
<dbReference type="NCBIfam" id="NF033788">
    <property type="entry name" value="HTH_metalloreg"/>
    <property type="match status" value="1"/>
</dbReference>
<evidence type="ECO:0000313" key="2">
    <source>
        <dbReference type="EMBL" id="PWQ99849.1"/>
    </source>
</evidence>
<dbReference type="OrthoDB" id="9793058at2"/>
<dbReference type="InterPro" id="IPR013216">
    <property type="entry name" value="Methyltransf_11"/>
</dbReference>
<dbReference type="AlphaFoldDB" id="A0A317CNE7"/>
<dbReference type="Pfam" id="PF08241">
    <property type="entry name" value="Methyltransf_11"/>
    <property type="match status" value="1"/>
</dbReference>
<dbReference type="Proteomes" id="UP000245539">
    <property type="component" value="Unassembled WGS sequence"/>
</dbReference>
<dbReference type="InterPro" id="IPR036390">
    <property type="entry name" value="WH_DNA-bd_sf"/>
</dbReference>
<reference evidence="2 3" key="1">
    <citation type="submission" date="2018-05" db="EMBL/GenBank/DDBJ databases">
        <title>Leucothrix arctica sp. nov., isolated from Arctic seawater.</title>
        <authorList>
            <person name="Choi A."/>
            <person name="Baek K."/>
        </authorList>
    </citation>
    <scope>NUCLEOTIDE SEQUENCE [LARGE SCALE GENOMIC DNA]</scope>
    <source>
        <strain evidence="2 3">JCM 18388</strain>
    </source>
</reference>
<dbReference type="Pfam" id="PF01022">
    <property type="entry name" value="HTH_5"/>
    <property type="match status" value="1"/>
</dbReference>
<dbReference type="InterPro" id="IPR001845">
    <property type="entry name" value="HTH_ArsR_DNA-bd_dom"/>
</dbReference>
<dbReference type="SMART" id="SM00418">
    <property type="entry name" value="HTH_ARSR"/>
    <property type="match status" value="1"/>
</dbReference>
<dbReference type="SUPFAM" id="SSF46785">
    <property type="entry name" value="Winged helix' DNA-binding domain"/>
    <property type="match status" value="1"/>
</dbReference>
<evidence type="ECO:0000259" key="1">
    <source>
        <dbReference type="PROSITE" id="PS50987"/>
    </source>
</evidence>
<protein>
    <submittedName>
        <fullName evidence="2">ArsR family transcriptional regulator</fullName>
    </submittedName>
</protein>
<dbReference type="CDD" id="cd02440">
    <property type="entry name" value="AdoMet_MTases"/>
    <property type="match status" value="1"/>
</dbReference>
<comment type="caution">
    <text evidence="2">The sequence shown here is derived from an EMBL/GenBank/DDBJ whole genome shotgun (WGS) entry which is preliminary data.</text>
</comment>
<dbReference type="InterPro" id="IPR011991">
    <property type="entry name" value="ArsR-like_HTH"/>
</dbReference>
<dbReference type="PROSITE" id="PS50987">
    <property type="entry name" value="HTH_ARSR_2"/>
    <property type="match status" value="1"/>
</dbReference>
<accession>A0A317CNE7</accession>
<dbReference type="PRINTS" id="PR00778">
    <property type="entry name" value="HTHARSR"/>
</dbReference>
<dbReference type="GO" id="GO:0003700">
    <property type="term" value="F:DNA-binding transcription factor activity"/>
    <property type="evidence" value="ECO:0007669"/>
    <property type="project" value="InterPro"/>
</dbReference>